<proteinExistence type="predicted"/>
<dbReference type="Proteomes" id="UP000233551">
    <property type="component" value="Unassembled WGS sequence"/>
</dbReference>
<protein>
    <submittedName>
        <fullName evidence="1">Uncharacterized protein</fullName>
    </submittedName>
</protein>
<sequence>MCRPNTKGFKTVNLIPLPKTGVNKERKRGGGGGRGKIKRAGKEECEVLDWRVSIDGSRRSFIPVYLSLSFLFFRSSATGRRASSRPPLPFRSRGRPLLDLLLLIRQAAEAPLYLFSPSRLSVCLSRTLSSTTVFIGPLSQSVPAAKAQFGPSQPLLPRARFSISSRFSNIKSILRRSVNRSHPVRPSS</sequence>
<dbReference type="AlphaFoldDB" id="A0A2I0KA62"/>
<comment type="caution">
    <text evidence="1">The sequence shown here is derived from an EMBL/GenBank/DDBJ whole genome shotgun (WGS) entry which is preliminary data.</text>
</comment>
<name>A0A2I0KA62_PUNGR</name>
<reference evidence="1 2" key="1">
    <citation type="submission" date="2017-11" db="EMBL/GenBank/DDBJ databases">
        <title>De-novo sequencing of pomegranate (Punica granatum L.) genome.</title>
        <authorList>
            <person name="Akparov Z."/>
            <person name="Amiraslanov A."/>
            <person name="Hajiyeva S."/>
            <person name="Abbasov M."/>
            <person name="Kaur K."/>
            <person name="Hamwieh A."/>
            <person name="Solovyev V."/>
            <person name="Salamov A."/>
            <person name="Braich B."/>
            <person name="Kosarev P."/>
            <person name="Mahmoud A."/>
            <person name="Hajiyev E."/>
            <person name="Babayeva S."/>
            <person name="Izzatullayeva V."/>
            <person name="Mammadov A."/>
            <person name="Mammadov A."/>
            <person name="Sharifova S."/>
            <person name="Ojaghi J."/>
            <person name="Eynullazada K."/>
            <person name="Bayramov B."/>
            <person name="Abdulazimova A."/>
            <person name="Shahmuradov I."/>
        </authorList>
    </citation>
    <scope>NUCLEOTIDE SEQUENCE [LARGE SCALE GENOMIC DNA]</scope>
    <source>
        <strain evidence="2">cv. AG2017</strain>
        <tissue evidence="1">Leaf</tissue>
    </source>
</reference>
<evidence type="ECO:0000313" key="1">
    <source>
        <dbReference type="EMBL" id="PKI65432.1"/>
    </source>
</evidence>
<evidence type="ECO:0000313" key="2">
    <source>
        <dbReference type="Proteomes" id="UP000233551"/>
    </source>
</evidence>
<accession>A0A2I0KA62</accession>
<dbReference type="EMBL" id="PGOL01000751">
    <property type="protein sequence ID" value="PKI65432.1"/>
    <property type="molecule type" value="Genomic_DNA"/>
</dbReference>
<organism evidence="1 2">
    <name type="scientific">Punica granatum</name>
    <name type="common">Pomegranate</name>
    <dbReference type="NCBI Taxonomy" id="22663"/>
    <lineage>
        <taxon>Eukaryota</taxon>
        <taxon>Viridiplantae</taxon>
        <taxon>Streptophyta</taxon>
        <taxon>Embryophyta</taxon>
        <taxon>Tracheophyta</taxon>
        <taxon>Spermatophyta</taxon>
        <taxon>Magnoliopsida</taxon>
        <taxon>eudicotyledons</taxon>
        <taxon>Gunneridae</taxon>
        <taxon>Pentapetalae</taxon>
        <taxon>rosids</taxon>
        <taxon>malvids</taxon>
        <taxon>Myrtales</taxon>
        <taxon>Lythraceae</taxon>
        <taxon>Punica</taxon>
    </lineage>
</organism>
<gene>
    <name evidence="1" type="ORF">CRG98_014171</name>
</gene>
<keyword evidence="2" id="KW-1185">Reference proteome</keyword>